<keyword evidence="2" id="KW-0732">Signal</keyword>
<comment type="caution">
    <text evidence="3">The sequence shown here is derived from an EMBL/GenBank/DDBJ whole genome shotgun (WGS) entry which is preliminary data.</text>
</comment>
<evidence type="ECO:0000313" key="4">
    <source>
        <dbReference type="Proteomes" id="UP000029878"/>
    </source>
</evidence>
<name>A0A099VA33_9HELI</name>
<accession>A0A099VA33</accession>
<feature type="chain" id="PRO_5014220051" description="Lipoprotein" evidence="2">
    <location>
        <begin position="28"/>
        <end position="226"/>
    </location>
</feature>
<gene>
    <name evidence="3" type="ORF">LS81_001155</name>
</gene>
<evidence type="ECO:0000256" key="1">
    <source>
        <dbReference type="SAM" id="Phobius"/>
    </source>
</evidence>
<dbReference type="RefSeq" id="WP_034345059.1">
    <property type="nucleotide sequence ID" value="NZ_JRPL02000002.1"/>
</dbReference>
<sequence>MLVYSNPYKKLLYVFITLILISSSAKACSNTVFNRLGRASTLSNILGAEYGYGFNLSPNHKDLPTLTDKSLPAHHLAFDIGWMGIGGTGCKILSIGLKGRYEYGFDARDYGTHRLGIESYYHPRLLSVKGFQIASLLFGIGGRLDNVGINGGTYVDVGMLILPTSPVHASLYYRADFIPNAPTNHSMQLTLRFPFMAYPALAITAAIVPIYTGAALVAPAFLFLKD</sequence>
<organism evidence="3 4">
    <name type="scientific">Helicobacter trogontum</name>
    <dbReference type="NCBI Taxonomy" id="50960"/>
    <lineage>
        <taxon>Bacteria</taxon>
        <taxon>Pseudomonadati</taxon>
        <taxon>Campylobacterota</taxon>
        <taxon>Epsilonproteobacteria</taxon>
        <taxon>Campylobacterales</taxon>
        <taxon>Helicobacteraceae</taxon>
        <taxon>Helicobacter</taxon>
    </lineage>
</organism>
<keyword evidence="1" id="KW-1133">Transmembrane helix</keyword>
<proteinExistence type="predicted"/>
<reference evidence="3 4" key="1">
    <citation type="journal article" date="2014" name="Genome Announc.">
        <title>Draft genome sequences of eight enterohepatic helicobacter species isolated from both laboratory and wild rodents.</title>
        <authorList>
            <person name="Sheh A."/>
            <person name="Shen Z."/>
            <person name="Fox J.G."/>
        </authorList>
    </citation>
    <scope>NUCLEOTIDE SEQUENCE [LARGE SCALE GENOMIC DNA]</scope>
    <source>
        <strain evidence="3 4">ATCC 700114</strain>
    </source>
</reference>
<feature type="transmembrane region" description="Helical" evidence="1">
    <location>
        <begin position="196"/>
        <end position="224"/>
    </location>
</feature>
<dbReference type="EMBL" id="JRPL02000002">
    <property type="protein sequence ID" value="TLD84647.1"/>
    <property type="molecule type" value="Genomic_DNA"/>
</dbReference>
<dbReference type="Proteomes" id="UP000029878">
    <property type="component" value="Unassembled WGS sequence"/>
</dbReference>
<keyword evidence="1" id="KW-0812">Transmembrane</keyword>
<evidence type="ECO:0008006" key="5">
    <source>
        <dbReference type="Google" id="ProtNLM"/>
    </source>
</evidence>
<protein>
    <recommendedName>
        <fullName evidence="5">Lipoprotein</fullName>
    </recommendedName>
</protein>
<dbReference type="OrthoDB" id="5329836at2"/>
<dbReference type="AlphaFoldDB" id="A0A099VA33"/>
<feature type="signal peptide" evidence="2">
    <location>
        <begin position="1"/>
        <end position="27"/>
    </location>
</feature>
<evidence type="ECO:0000313" key="3">
    <source>
        <dbReference type="EMBL" id="TLD84647.1"/>
    </source>
</evidence>
<keyword evidence="1" id="KW-0472">Membrane</keyword>
<evidence type="ECO:0000256" key="2">
    <source>
        <dbReference type="SAM" id="SignalP"/>
    </source>
</evidence>